<keyword evidence="2" id="KW-1185">Reference proteome</keyword>
<organism evidence="1 2">
    <name type="scientific">Escherichia coli O1:K1 / APEC</name>
    <dbReference type="NCBI Taxonomy" id="405955"/>
    <lineage>
        <taxon>Bacteria</taxon>
        <taxon>Pseudomonadati</taxon>
        <taxon>Pseudomonadota</taxon>
        <taxon>Gammaproteobacteria</taxon>
        <taxon>Enterobacterales</taxon>
        <taxon>Enterobacteriaceae</taxon>
        <taxon>Escherichia</taxon>
    </lineage>
</organism>
<dbReference type="AlphaFoldDB" id="A0A0H2Z0X2"/>
<dbReference type="Proteomes" id="UP000008216">
    <property type="component" value="Chromosome"/>
</dbReference>
<evidence type="ECO:0000313" key="2">
    <source>
        <dbReference type="Proteomes" id="UP000008216"/>
    </source>
</evidence>
<protein>
    <submittedName>
        <fullName evidence="1">Uncharacterized protein</fullName>
    </submittedName>
</protein>
<name>A0A0H2Z0X2_ECOK1</name>
<reference evidence="1 2" key="1">
    <citation type="journal article" date="2007" name="J. Bacteriol.">
        <title>The genome sequence of avian pathogenic Escherichia coli strain O1:K1:H7 shares strong similarities with human extraintestinal pathogenic E. coli genomes.</title>
        <authorList>
            <person name="Johnson T.J."/>
            <person name="Kariyawasam S."/>
            <person name="Wannemuehler Y."/>
            <person name="Mangiamele P."/>
            <person name="Johnson S.J."/>
            <person name="Doetkott C."/>
            <person name="Skyberg J.A."/>
            <person name="Lynne A.M."/>
            <person name="Johnson J.R."/>
            <person name="Nolan L.K."/>
        </authorList>
    </citation>
    <scope>NUCLEOTIDE SEQUENCE [LARGE SCALE GENOMIC DNA]</scope>
    <source>
        <strain evidence="1">APEC O1</strain>
    </source>
</reference>
<dbReference type="HOGENOM" id="CLU_2537407_0_0_6"/>
<proteinExistence type="predicted"/>
<dbReference type="KEGG" id="ecv:APECO1_4222"/>
<dbReference type="EMBL" id="CP000468">
    <property type="protein sequence ID" value="ABJ01731.1"/>
    <property type="molecule type" value="Genomic_DNA"/>
</dbReference>
<gene>
    <name evidence="1" type="ORF">APECO1_4222</name>
</gene>
<evidence type="ECO:0000313" key="1">
    <source>
        <dbReference type="EMBL" id="ABJ01731.1"/>
    </source>
</evidence>
<accession>A0A0H2Z0X2</accession>
<sequence length="83" mass="9092">MLRAVTGARSVGSEVHLRNQTSGESIGRTSWNVASMFLSFFIYDLRNAIQLAKLGGGALMDSGEFCFRSFLSVISVTYPILQN</sequence>